<dbReference type="InterPro" id="IPR011989">
    <property type="entry name" value="ARM-like"/>
</dbReference>
<feature type="compositionally biased region" description="Basic and acidic residues" evidence="1">
    <location>
        <begin position="428"/>
        <end position="461"/>
    </location>
</feature>
<dbReference type="InterPro" id="IPR016024">
    <property type="entry name" value="ARM-type_fold"/>
</dbReference>
<feature type="compositionally biased region" description="Basic and acidic residues" evidence="1">
    <location>
        <begin position="1474"/>
        <end position="1504"/>
    </location>
</feature>
<feature type="region of interest" description="Disordered" evidence="1">
    <location>
        <begin position="1474"/>
        <end position="1517"/>
    </location>
</feature>
<accession>A0ABQ9YEU8</accession>
<reference evidence="2 3" key="1">
    <citation type="journal article" date="2022" name="bioRxiv">
        <title>Genomics of Preaxostyla Flagellates Illuminates Evolutionary Transitions and the Path Towards Mitochondrial Loss.</title>
        <authorList>
            <person name="Novak L.V.F."/>
            <person name="Treitli S.C."/>
            <person name="Pyrih J."/>
            <person name="Halakuc P."/>
            <person name="Pipaliya S.V."/>
            <person name="Vacek V."/>
            <person name="Brzon O."/>
            <person name="Soukal P."/>
            <person name="Eme L."/>
            <person name="Dacks J.B."/>
            <person name="Karnkowska A."/>
            <person name="Elias M."/>
            <person name="Hampl V."/>
        </authorList>
    </citation>
    <scope>NUCLEOTIDE SEQUENCE [LARGE SCALE GENOMIC DNA]</scope>
    <source>
        <strain evidence="2">NAU3</strain>
        <tissue evidence="2">Gut</tissue>
    </source>
</reference>
<feature type="compositionally biased region" description="Basic and acidic residues" evidence="1">
    <location>
        <begin position="577"/>
        <end position="601"/>
    </location>
</feature>
<evidence type="ECO:0000256" key="1">
    <source>
        <dbReference type="SAM" id="MobiDB-lite"/>
    </source>
</evidence>
<name>A0ABQ9YEU8_9EUKA</name>
<feature type="compositionally biased region" description="Basic residues" evidence="1">
    <location>
        <begin position="804"/>
        <end position="819"/>
    </location>
</feature>
<feature type="region of interest" description="Disordered" evidence="1">
    <location>
        <begin position="623"/>
        <end position="653"/>
    </location>
</feature>
<feature type="compositionally biased region" description="Polar residues" evidence="1">
    <location>
        <begin position="128"/>
        <end position="137"/>
    </location>
</feature>
<feature type="compositionally biased region" description="Low complexity" evidence="1">
    <location>
        <begin position="358"/>
        <end position="369"/>
    </location>
</feature>
<organism evidence="2 3">
    <name type="scientific">Blattamonas nauphoetae</name>
    <dbReference type="NCBI Taxonomy" id="2049346"/>
    <lineage>
        <taxon>Eukaryota</taxon>
        <taxon>Metamonada</taxon>
        <taxon>Preaxostyla</taxon>
        <taxon>Oxymonadida</taxon>
        <taxon>Blattamonas</taxon>
    </lineage>
</organism>
<feature type="compositionally biased region" description="Acidic residues" evidence="1">
    <location>
        <begin position="486"/>
        <end position="496"/>
    </location>
</feature>
<comment type="caution">
    <text evidence="2">The sequence shown here is derived from an EMBL/GenBank/DDBJ whole genome shotgun (WGS) entry which is preliminary data.</text>
</comment>
<protein>
    <submittedName>
        <fullName evidence="2">Uncharacterized protein</fullName>
    </submittedName>
</protein>
<feature type="compositionally biased region" description="Basic and acidic residues" evidence="1">
    <location>
        <begin position="403"/>
        <end position="412"/>
    </location>
</feature>
<feature type="compositionally biased region" description="Acidic residues" evidence="1">
    <location>
        <begin position="557"/>
        <end position="569"/>
    </location>
</feature>
<feature type="region of interest" description="Disordered" evidence="1">
    <location>
        <begin position="128"/>
        <end position="468"/>
    </location>
</feature>
<feature type="compositionally biased region" description="Acidic residues" evidence="1">
    <location>
        <begin position="829"/>
        <end position="852"/>
    </location>
</feature>
<feature type="compositionally biased region" description="Polar residues" evidence="1">
    <location>
        <begin position="370"/>
        <end position="382"/>
    </location>
</feature>
<dbReference type="SUPFAM" id="SSF48371">
    <property type="entry name" value="ARM repeat"/>
    <property type="match status" value="1"/>
</dbReference>
<dbReference type="Gene3D" id="1.25.10.10">
    <property type="entry name" value="Leucine-rich Repeat Variant"/>
    <property type="match status" value="1"/>
</dbReference>
<proteinExistence type="predicted"/>
<feature type="compositionally biased region" description="Basic and acidic residues" evidence="1">
    <location>
        <begin position="277"/>
        <end position="289"/>
    </location>
</feature>
<feature type="compositionally biased region" description="Basic and acidic residues" evidence="1">
    <location>
        <begin position="714"/>
        <end position="729"/>
    </location>
</feature>
<feature type="compositionally biased region" description="Polar residues" evidence="1">
    <location>
        <begin position="210"/>
        <end position="225"/>
    </location>
</feature>
<feature type="compositionally biased region" description="Basic residues" evidence="1">
    <location>
        <begin position="142"/>
        <end position="152"/>
    </location>
</feature>
<dbReference type="EMBL" id="JARBJD010000012">
    <property type="protein sequence ID" value="KAK2962272.1"/>
    <property type="molecule type" value="Genomic_DNA"/>
</dbReference>
<evidence type="ECO:0000313" key="2">
    <source>
        <dbReference type="EMBL" id="KAK2962272.1"/>
    </source>
</evidence>
<sequence>MTLLESSWPQTMGINLNDYPASFSKQLPQITEFLNSKIQEGFQQDQIAQYARELKDTLSFPLIPCIRLLGDFNTSRNSFSYRQRTRLTQEQAKFESNRLMHLQKLGLKPQNADDKTTQSSNSAIQSFINKFSQSSNKDQPKKPKKERHSRKSSKTEIPDNQVLDTPNRSQRQSETKDSEPSTPRTSGKTKEKGKSKYKMPTVDYWPFGTTMDSHSKTNMFPQLQEVSFEEDPDRRDIALRVEREKRRLEVQRKRLPDAVTKPLPSVDLSSSSSSDEDWNKIQSKLELKRSVSRSRKNQGDITSTRRRRRARRDSDDSNDQLDVSFDIHRGRSNAGSTQHNLNISSSRGAKGIDTDETSSQQSIVSRESSGALSAQKNSNYPDSTSASKKKTSSIQSVPAMLEEIQKGARTNDHAGVLRLPPGRKAIKKKDTKEKERKQKAREERMRREQEEERQRQIRSEEDQVLTPMSFSGFASIVQARKQVSEFTDDISDQSEEADGRRRRTQSKAAVSRQKKGTTRHYDDRDEVSSMSDQSVSEFEQKAIGLNTKLPTWRDMFGDESDSLEDEEEEERRLKKRKQEEEERARLALERKKREEEEAAEREIEAQRLALLEFQRLEALRLQKEEEDRREEERRRREAIEKADGEERTRLERELALRLEQEERDRKAREEAERLRQEELDRLEKLRLEELARRERERQEEEEAEEAERRRRKRAEREAMEQKEREMLEGEMSERDYYYMKLKEMEEEKKRKREEEERLKLEKMRADAEYRRQVFEEEAKKKEEEEKKLAMSKLQEESELLEQLRKRKREGPTKVNKKKADKVTDKADGEADELELTLEDGADELDLDLGDDEEELDFDLEEEEEDDALDKEIEKLEIKVKSREQYPFRVFYEEEEDDVYFEEEEVPAIVEEEIEFDEDELIDEDEINFDDEQADIDLDDDEEKGKPLDVEEEVVEIDLGAAEEMELLFEEEQDPPQLDEVGYSGEGIGEQDNPELTDSRKLIPKNLMEVDFKWVKKVYGLPDVDDAGLRNLFEELRTELKGDDLKKIRHADTMFTARFKFRSVAAKIPWIDDSEMVYLIYDKMGPTPEPYTTFLTFTMSLLARQPGTHEAFIKSGTVEQLGWFIVQPNRAGQAILSIAECVAYLSITKEIRLRFLEFGALRYFQMIIRQYRKIDKYIISYASAYFGIIAQHIEDVNPDEMNAIIPDIISMIDPEIYPDEDVQRIAMMVLAGLARDPLFVVRMRQIKMQKHAIEQLSVNIDNDKSILINCFAIMWWCSRDFVLVQNEWDMPMLAELFGKVNTVLTASQDEKLARWSMIVMAMLSGLPKAIDAYVENGIHHMILKIITGQLDHWKGCTLKAPLLVLRKITGQKNHRSVVAQEEGTKYLMTLLPEQMKEKRTDIVRIILGILSNLTGHDQSVRIVDEWNIIPFIINLLFQYYESNEERTELRFFQQKPGFKNPKQLAVDYEEKCEMLNKQSESSDKAEKPEEDDKKKKKNKEDDGQASKKKKQYSLPTGSDAAGILQCEEEDDGTVPPDSRDIFAIFPDEVTPEEVIKPQKTVDTAVPITPGETMTVVRLAAQIIQNLLELPSQNQQFRDLKGIDTYQTYIKKLMDDSTSFYQPSFLNALATKNPSIRVINERYEARREDRKGEKEINAATEEKLEKTHKAVVRQVPAATFVDDLELTLEALIRSLEFAVQKLPDEAKVQMIDKKTSTIVPLLLDVMKRYNRLAPEGVMTGKKKLTEKEMKDLKTYGANSASARVICEACTMTLKSLNVPSGRMTPFREERVKAKELWPHSAIFKRDT</sequence>
<evidence type="ECO:0000313" key="3">
    <source>
        <dbReference type="Proteomes" id="UP001281761"/>
    </source>
</evidence>
<feature type="region of interest" description="Disordered" evidence="1">
    <location>
        <begin position="485"/>
        <end position="601"/>
    </location>
</feature>
<feature type="compositionally biased region" description="Basic and acidic residues" evidence="1">
    <location>
        <begin position="232"/>
        <end position="256"/>
    </location>
</feature>
<feature type="compositionally biased region" description="Basic and acidic residues" evidence="1">
    <location>
        <begin position="776"/>
        <end position="788"/>
    </location>
</feature>
<feature type="region of interest" description="Disordered" evidence="1">
    <location>
        <begin position="776"/>
        <end position="852"/>
    </location>
</feature>
<feature type="region of interest" description="Disordered" evidence="1">
    <location>
        <begin position="692"/>
        <end position="729"/>
    </location>
</feature>
<feature type="compositionally biased region" description="Polar residues" evidence="1">
    <location>
        <begin position="528"/>
        <end position="537"/>
    </location>
</feature>
<feature type="compositionally biased region" description="Polar residues" evidence="1">
    <location>
        <begin position="333"/>
        <end position="347"/>
    </location>
</feature>
<gene>
    <name evidence="2" type="ORF">BLNAU_2932</name>
</gene>
<dbReference type="Proteomes" id="UP001281761">
    <property type="component" value="Unassembled WGS sequence"/>
</dbReference>
<keyword evidence="3" id="KW-1185">Reference proteome</keyword>